<evidence type="ECO:0000256" key="1">
    <source>
        <dbReference type="ARBA" id="ARBA00022723"/>
    </source>
</evidence>
<dbReference type="SUPFAM" id="SSF57903">
    <property type="entry name" value="FYVE/PHD zinc finger"/>
    <property type="match status" value="1"/>
</dbReference>
<dbReference type="InterPro" id="IPR013083">
    <property type="entry name" value="Znf_RING/FYVE/PHD"/>
</dbReference>
<proteinExistence type="predicted"/>
<feature type="compositionally biased region" description="Basic residues" evidence="7">
    <location>
        <begin position="77"/>
        <end position="92"/>
    </location>
</feature>
<dbReference type="PANTHER" id="PTHR33304">
    <property type="match status" value="1"/>
</dbReference>
<organism evidence="9 10">
    <name type="scientific">Capsella rubella</name>
    <dbReference type="NCBI Taxonomy" id="81985"/>
    <lineage>
        <taxon>Eukaryota</taxon>
        <taxon>Viridiplantae</taxon>
        <taxon>Streptophyta</taxon>
        <taxon>Embryophyta</taxon>
        <taxon>Tracheophyta</taxon>
        <taxon>Spermatophyta</taxon>
        <taxon>Magnoliopsida</taxon>
        <taxon>eudicotyledons</taxon>
        <taxon>Gunneridae</taxon>
        <taxon>Pentapetalae</taxon>
        <taxon>rosids</taxon>
        <taxon>malvids</taxon>
        <taxon>Brassicales</taxon>
        <taxon>Brassicaceae</taxon>
        <taxon>Camelineae</taxon>
        <taxon>Capsella</taxon>
    </lineage>
</organism>
<dbReference type="InterPro" id="IPR049914">
    <property type="entry name" value="PHD1-3/5-6"/>
</dbReference>
<evidence type="ECO:0000256" key="4">
    <source>
        <dbReference type="ARBA" id="ARBA00023015"/>
    </source>
</evidence>
<keyword evidence="1" id="KW-0479">Metal-binding</keyword>
<dbReference type="Pfam" id="PF23121">
    <property type="entry name" value="SPOC_AIPP2"/>
    <property type="match status" value="1"/>
</dbReference>
<feature type="compositionally biased region" description="Polar residues" evidence="7">
    <location>
        <begin position="238"/>
        <end position="248"/>
    </location>
</feature>
<feature type="compositionally biased region" description="Polar residues" evidence="7">
    <location>
        <begin position="107"/>
        <end position="116"/>
    </location>
</feature>
<evidence type="ECO:0000256" key="5">
    <source>
        <dbReference type="ARBA" id="ARBA00023163"/>
    </source>
</evidence>
<gene>
    <name evidence="9" type="ORF">CARUB_v10009144mg</name>
</gene>
<feature type="compositionally biased region" description="Basic residues" evidence="7">
    <location>
        <begin position="161"/>
        <end position="172"/>
    </location>
</feature>
<dbReference type="PROSITE" id="PS50016">
    <property type="entry name" value="ZF_PHD_2"/>
    <property type="match status" value="1"/>
</dbReference>
<evidence type="ECO:0000313" key="10">
    <source>
        <dbReference type="Proteomes" id="UP000029121"/>
    </source>
</evidence>
<dbReference type="AlphaFoldDB" id="R0ID34"/>
<feature type="domain" description="PHD-type" evidence="8">
    <location>
        <begin position="2"/>
        <end position="54"/>
    </location>
</feature>
<reference evidence="10" key="1">
    <citation type="journal article" date="2013" name="Nat. Genet.">
        <title>The Capsella rubella genome and the genomic consequences of rapid mating system evolution.</title>
        <authorList>
            <person name="Slotte T."/>
            <person name="Hazzouri K.M."/>
            <person name="Agren J.A."/>
            <person name="Koenig D."/>
            <person name="Maumus F."/>
            <person name="Guo Y.L."/>
            <person name="Steige K."/>
            <person name="Platts A.E."/>
            <person name="Escobar J.S."/>
            <person name="Newman L.K."/>
            <person name="Wang W."/>
            <person name="Mandakova T."/>
            <person name="Vello E."/>
            <person name="Smith L.M."/>
            <person name="Henz S.R."/>
            <person name="Steffen J."/>
            <person name="Takuno S."/>
            <person name="Brandvain Y."/>
            <person name="Coop G."/>
            <person name="Andolfatto P."/>
            <person name="Hu T.T."/>
            <person name="Blanchette M."/>
            <person name="Clark R.M."/>
            <person name="Quesneville H."/>
            <person name="Nordborg M."/>
            <person name="Gaut B.S."/>
            <person name="Lysak M.A."/>
            <person name="Jenkins J."/>
            <person name="Grimwood J."/>
            <person name="Chapman J."/>
            <person name="Prochnik S."/>
            <person name="Shu S."/>
            <person name="Rokhsar D."/>
            <person name="Schmutz J."/>
            <person name="Weigel D."/>
            <person name="Wright S.I."/>
        </authorList>
    </citation>
    <scope>NUCLEOTIDE SEQUENCE [LARGE SCALE GENOMIC DNA]</scope>
    <source>
        <strain evidence="10">cv. Monte Gargano</strain>
    </source>
</reference>
<keyword evidence="10" id="KW-1185">Reference proteome</keyword>
<accession>R0ID34</accession>
<dbReference type="InterPro" id="IPR011011">
    <property type="entry name" value="Znf_FYVE_PHD"/>
</dbReference>
<dbReference type="InterPro" id="IPR019786">
    <property type="entry name" value="Zinc_finger_PHD-type_CS"/>
</dbReference>
<dbReference type="CDD" id="cd15489">
    <property type="entry name" value="PHD_SF"/>
    <property type="match status" value="1"/>
</dbReference>
<dbReference type="PROSITE" id="PS01359">
    <property type="entry name" value="ZF_PHD_1"/>
    <property type="match status" value="1"/>
</dbReference>
<evidence type="ECO:0000256" key="3">
    <source>
        <dbReference type="ARBA" id="ARBA00022833"/>
    </source>
</evidence>
<dbReference type="SMART" id="SM00249">
    <property type="entry name" value="PHD"/>
    <property type="match status" value="1"/>
</dbReference>
<keyword evidence="4" id="KW-0805">Transcription regulation</keyword>
<dbReference type="GO" id="GO:0034244">
    <property type="term" value="P:negative regulation of transcription elongation by RNA polymerase II"/>
    <property type="evidence" value="ECO:0007669"/>
    <property type="project" value="InterPro"/>
</dbReference>
<name>R0ID34_9BRAS</name>
<dbReference type="InterPro" id="IPR056280">
    <property type="entry name" value="AIPP2-like_SPOC"/>
</dbReference>
<protein>
    <recommendedName>
        <fullName evidence="8">PHD-type domain-containing protein</fullName>
    </recommendedName>
</protein>
<dbReference type="Pfam" id="PF00628">
    <property type="entry name" value="PHD"/>
    <property type="match status" value="1"/>
</dbReference>
<sequence length="443" mass="49465">MAPVCQTCGDIGFEEALVFCDSCKIEAVHRYCVGITPTPFTEYITWICEDCDRSESESDSVEVDQTAKLTQVVKKSDNKKKKKKKKRKRKSSNHIQEVLTEDHGLQDATNVESMEVSSPPIKETVESNSGTSKRSDSSSNRKDVDETDKLLNISKTNEKEKKKKKKKKKKKEKKDNTMSSNPNPLVLAVQDHGVHDATNVEPEEVSSSPIKESMESKRQESSGSRKLHELTGLDGNGPSVSEAENSSSVRDHNSCTTKKRKVSTENRQLADGSSSCKEAESNMPQTSEMLTSGHYRAQPIKIPIWRGLMSVEGGNSCSFDGIVAHVSSLACPKVHDTASSLRGRLSAKILPRMEIWPKTFLKSGGPKDESIALYFFPSNESNDDKIFYSFVGEMRKNDLALRCVLDDAELLLFTSYMLPVGSWSFNSKDYLWGVFKPRQPSRR</sequence>
<evidence type="ECO:0000259" key="8">
    <source>
        <dbReference type="PROSITE" id="PS50016"/>
    </source>
</evidence>
<keyword evidence="5" id="KW-0804">Transcription</keyword>
<evidence type="ECO:0000313" key="9">
    <source>
        <dbReference type="EMBL" id="EOA40419.1"/>
    </source>
</evidence>
<evidence type="ECO:0000256" key="6">
    <source>
        <dbReference type="PROSITE-ProRule" id="PRU00146"/>
    </source>
</evidence>
<dbReference type="EMBL" id="KB870805">
    <property type="protein sequence ID" value="EOA40419.1"/>
    <property type="molecule type" value="Genomic_DNA"/>
</dbReference>
<evidence type="ECO:0000256" key="2">
    <source>
        <dbReference type="ARBA" id="ARBA00022771"/>
    </source>
</evidence>
<dbReference type="Proteomes" id="UP000029121">
    <property type="component" value="Unassembled WGS sequence"/>
</dbReference>
<dbReference type="InterPro" id="IPR001965">
    <property type="entry name" value="Znf_PHD"/>
</dbReference>
<dbReference type="PANTHER" id="PTHR33304:SF18">
    <property type="entry name" value="CHROMATIN REGULATOR PHD FAMILY-RELATED"/>
    <property type="match status" value="1"/>
</dbReference>
<feature type="compositionally biased region" description="Polar residues" evidence="7">
    <location>
        <begin position="265"/>
        <end position="290"/>
    </location>
</feature>
<dbReference type="Gene3D" id="3.30.40.10">
    <property type="entry name" value="Zinc/RING finger domain, C3HC4 (zinc finger)"/>
    <property type="match status" value="1"/>
</dbReference>
<feature type="compositionally biased region" description="Basic and acidic residues" evidence="7">
    <location>
        <begin position="133"/>
        <end position="149"/>
    </location>
</feature>
<dbReference type="GO" id="GO:0008270">
    <property type="term" value="F:zinc ion binding"/>
    <property type="evidence" value="ECO:0007669"/>
    <property type="project" value="UniProtKB-KW"/>
</dbReference>
<keyword evidence="2 6" id="KW-0863">Zinc-finger</keyword>
<dbReference type="GO" id="GO:0140566">
    <property type="term" value="F:histone reader activity"/>
    <property type="evidence" value="ECO:0007669"/>
    <property type="project" value="InterPro"/>
</dbReference>
<dbReference type="InterPro" id="IPR019787">
    <property type="entry name" value="Znf_PHD-finger"/>
</dbReference>
<dbReference type="KEGG" id="crb:17900081"/>
<dbReference type="eggNOG" id="ENOG502RXM7">
    <property type="taxonomic scope" value="Eukaryota"/>
</dbReference>
<keyword evidence="3" id="KW-0862">Zinc</keyword>
<dbReference type="OrthoDB" id="1932206at2759"/>
<feature type="region of interest" description="Disordered" evidence="7">
    <location>
        <begin position="59"/>
        <end position="292"/>
    </location>
</feature>
<evidence type="ECO:0000256" key="7">
    <source>
        <dbReference type="SAM" id="MobiDB-lite"/>
    </source>
</evidence>